<feature type="transmembrane region" description="Helical" evidence="10">
    <location>
        <begin position="119"/>
        <end position="139"/>
    </location>
</feature>
<dbReference type="SUPFAM" id="SSF103473">
    <property type="entry name" value="MFS general substrate transporter"/>
    <property type="match status" value="1"/>
</dbReference>
<dbReference type="AlphaFoldDB" id="A0A218Z5N8"/>
<evidence type="ECO:0000256" key="5">
    <source>
        <dbReference type="ARBA" id="ARBA00022989"/>
    </source>
</evidence>
<feature type="compositionally biased region" description="Basic and acidic residues" evidence="9">
    <location>
        <begin position="556"/>
        <end position="567"/>
    </location>
</feature>
<proteinExistence type="inferred from homology"/>
<evidence type="ECO:0000256" key="1">
    <source>
        <dbReference type="ARBA" id="ARBA00004141"/>
    </source>
</evidence>
<evidence type="ECO:0000256" key="9">
    <source>
        <dbReference type="SAM" id="MobiDB-lite"/>
    </source>
</evidence>
<feature type="transmembrane region" description="Helical" evidence="10">
    <location>
        <begin position="386"/>
        <end position="409"/>
    </location>
</feature>
<evidence type="ECO:0000259" key="11">
    <source>
        <dbReference type="PROSITE" id="PS50850"/>
    </source>
</evidence>
<keyword evidence="4 10" id="KW-0812">Transmembrane</keyword>
<keyword evidence="13" id="KW-1185">Reference proteome</keyword>
<evidence type="ECO:0000256" key="4">
    <source>
        <dbReference type="ARBA" id="ARBA00022692"/>
    </source>
</evidence>
<evidence type="ECO:0000256" key="6">
    <source>
        <dbReference type="ARBA" id="ARBA00023136"/>
    </source>
</evidence>
<evidence type="ECO:0000313" key="12">
    <source>
        <dbReference type="EMBL" id="OWP02565.1"/>
    </source>
</evidence>
<dbReference type="GO" id="GO:0000023">
    <property type="term" value="P:maltose metabolic process"/>
    <property type="evidence" value="ECO:0007669"/>
    <property type="project" value="UniProtKB-KW"/>
</dbReference>
<feature type="transmembrane region" description="Helical" evidence="10">
    <location>
        <begin position="231"/>
        <end position="253"/>
    </location>
</feature>
<feature type="transmembrane region" description="Helical" evidence="10">
    <location>
        <begin position="324"/>
        <end position="346"/>
    </location>
</feature>
<dbReference type="EMBL" id="MZNU01000226">
    <property type="protein sequence ID" value="OWP02565.1"/>
    <property type="molecule type" value="Genomic_DNA"/>
</dbReference>
<dbReference type="NCBIfam" id="TIGR00879">
    <property type="entry name" value="SP"/>
    <property type="match status" value="1"/>
</dbReference>
<dbReference type="InterPro" id="IPR036259">
    <property type="entry name" value="MFS_trans_sf"/>
</dbReference>
<feature type="transmembrane region" description="Helical" evidence="10">
    <location>
        <begin position="61"/>
        <end position="81"/>
    </location>
</feature>
<keyword evidence="7" id="KW-0462">Maltose metabolism</keyword>
<feature type="transmembrane region" description="Helical" evidence="10">
    <location>
        <begin position="168"/>
        <end position="189"/>
    </location>
</feature>
<evidence type="ECO:0000256" key="7">
    <source>
        <dbReference type="ARBA" id="ARBA00026248"/>
    </source>
</evidence>
<comment type="subcellular location">
    <subcellularLocation>
        <location evidence="1">Membrane</location>
        <topology evidence="1">Multi-pass membrane protein</topology>
    </subcellularLocation>
</comment>
<feature type="transmembrane region" description="Helical" evidence="10">
    <location>
        <begin position="358"/>
        <end position="379"/>
    </location>
</feature>
<feature type="transmembrane region" description="Helical" evidence="10">
    <location>
        <begin position="146"/>
        <end position="162"/>
    </location>
</feature>
<feature type="transmembrane region" description="Helical" evidence="10">
    <location>
        <begin position="460"/>
        <end position="476"/>
    </location>
</feature>
<evidence type="ECO:0000256" key="2">
    <source>
        <dbReference type="ARBA" id="ARBA00010992"/>
    </source>
</evidence>
<dbReference type="InterPro" id="IPR050360">
    <property type="entry name" value="MFS_Sugar_Transporters"/>
</dbReference>
<dbReference type="Pfam" id="PF00083">
    <property type="entry name" value="Sugar_tr"/>
    <property type="match status" value="1"/>
</dbReference>
<feature type="region of interest" description="Disordered" evidence="9">
    <location>
        <begin position="547"/>
        <end position="598"/>
    </location>
</feature>
<comment type="similarity">
    <text evidence="2 8">Belongs to the major facilitator superfamily. Sugar transporter (TC 2.A.1.1) family.</text>
</comment>
<dbReference type="GO" id="GO:0016020">
    <property type="term" value="C:membrane"/>
    <property type="evidence" value="ECO:0007669"/>
    <property type="project" value="UniProtKB-SubCell"/>
</dbReference>
<comment type="caution">
    <text evidence="12">The sequence shown here is derived from an EMBL/GenBank/DDBJ whole genome shotgun (WGS) entry which is preliminary data.</text>
</comment>
<dbReference type="InterPro" id="IPR005829">
    <property type="entry name" value="Sugar_transporter_CS"/>
</dbReference>
<keyword evidence="6 10" id="KW-0472">Membrane</keyword>
<accession>A0A218Z5N8</accession>
<dbReference type="PROSITE" id="PS00217">
    <property type="entry name" value="SUGAR_TRANSPORT_2"/>
    <property type="match status" value="1"/>
</dbReference>
<dbReference type="InterPro" id="IPR003663">
    <property type="entry name" value="Sugar/inositol_transpt"/>
</dbReference>
<evidence type="ECO:0000256" key="8">
    <source>
        <dbReference type="RuleBase" id="RU003346"/>
    </source>
</evidence>
<dbReference type="InParanoid" id="A0A218Z5N8"/>
<feature type="domain" description="Major facilitator superfamily (MFS) profile" evidence="11">
    <location>
        <begin position="68"/>
        <end position="511"/>
    </location>
</feature>
<sequence length="598" mass="64965">MSPASRVESAAVNNGSASIELRGLEGGLPLAGPIDLNEIAAAAERATQLERDMPFWEAVKLFRRAIISVVVVLVSIVGEGFGSALTNSLFAQESFNEKFGVCVDGKWDVPARWKSAMEIAPVGGEIVGLLISGSLVDVWGFRKTMMCSLAFMIAAVFIPFFAESPEVLVVSLVVAGIPWGAFQTIAPTYSSEVLPQAIRGILATSVNICWLLGQLICQLVLARFVFREDQWAYKIPFAIQWAFFVFALPAVYFSPESPWYHVRKGNAEAARAALLRLASGHYPGFNGDDTIAMYRYTDEMEKKSSAGSSYLDCFRGVDLRRTEVVGCSWLSQTFVGSTMMYFGTYFYIRNGITAERAYQLGCGQYVVGILASLCAMGLMNRFGRRTIYLAGGCALFALLMIIGFTGLSAGTGGQWATSSMLLVYTFVYNLTIGPVCYSIISEMPSSRLKSKTIALARMQYNLGSIVVSILTAYQLTAKPEGWNWGAFTGFFYAGLCAIAVVWMYFRLPESRRRGYAELDLLFGKKISARHFAAATVDLVAETVTLSPTRHRRGRRHNEVKGKGKGREPGSAGDGAVPKGSHEAPGTSGAMSGPLASPV</sequence>
<dbReference type="Proteomes" id="UP000242519">
    <property type="component" value="Unassembled WGS sequence"/>
</dbReference>
<organism evidence="12 13">
    <name type="scientific">Diplocarpon coronariae</name>
    <dbReference type="NCBI Taxonomy" id="2795749"/>
    <lineage>
        <taxon>Eukaryota</taxon>
        <taxon>Fungi</taxon>
        <taxon>Dikarya</taxon>
        <taxon>Ascomycota</taxon>
        <taxon>Pezizomycotina</taxon>
        <taxon>Leotiomycetes</taxon>
        <taxon>Helotiales</taxon>
        <taxon>Drepanopezizaceae</taxon>
        <taxon>Diplocarpon</taxon>
    </lineage>
</organism>
<dbReference type="PROSITE" id="PS50850">
    <property type="entry name" value="MFS"/>
    <property type="match status" value="1"/>
</dbReference>
<dbReference type="InterPro" id="IPR020846">
    <property type="entry name" value="MFS_dom"/>
</dbReference>
<evidence type="ECO:0000313" key="13">
    <source>
        <dbReference type="Proteomes" id="UP000242519"/>
    </source>
</evidence>
<dbReference type="PANTHER" id="PTHR48022">
    <property type="entry name" value="PLASTIDIC GLUCOSE TRANSPORTER 4"/>
    <property type="match status" value="1"/>
</dbReference>
<evidence type="ECO:0000256" key="10">
    <source>
        <dbReference type="SAM" id="Phobius"/>
    </source>
</evidence>
<dbReference type="OrthoDB" id="6133115at2759"/>
<dbReference type="PANTHER" id="PTHR48022:SF5">
    <property type="entry name" value="ALPHA-GLUCOSIDES PERMEASE MPH2-RELATED"/>
    <property type="match status" value="1"/>
</dbReference>
<dbReference type="Gene3D" id="1.20.1250.20">
    <property type="entry name" value="MFS general substrate transporter like domains"/>
    <property type="match status" value="1"/>
</dbReference>
<gene>
    <name evidence="12" type="ORF">B2J93_4408</name>
</gene>
<protein>
    <recommendedName>
        <fullName evidence="11">Major facilitator superfamily (MFS) profile domain-containing protein</fullName>
    </recommendedName>
</protein>
<feature type="transmembrane region" description="Helical" evidence="10">
    <location>
        <begin position="482"/>
        <end position="505"/>
    </location>
</feature>
<dbReference type="InterPro" id="IPR005828">
    <property type="entry name" value="MFS_sugar_transport-like"/>
</dbReference>
<evidence type="ECO:0000256" key="3">
    <source>
        <dbReference type="ARBA" id="ARBA00022448"/>
    </source>
</evidence>
<feature type="transmembrane region" description="Helical" evidence="10">
    <location>
        <begin position="201"/>
        <end position="225"/>
    </location>
</feature>
<feature type="transmembrane region" description="Helical" evidence="10">
    <location>
        <begin position="421"/>
        <end position="440"/>
    </location>
</feature>
<reference evidence="12 13" key="1">
    <citation type="submission" date="2017-04" db="EMBL/GenBank/DDBJ databases">
        <title>Draft genome sequence of Marssonina coronaria NL1: causal agent of apple blotch.</title>
        <authorList>
            <person name="Cheng Q."/>
        </authorList>
    </citation>
    <scope>NUCLEOTIDE SEQUENCE [LARGE SCALE GENOMIC DNA]</scope>
    <source>
        <strain evidence="12 13">NL1</strain>
    </source>
</reference>
<keyword evidence="3 8" id="KW-0813">Transport</keyword>
<dbReference type="GO" id="GO:0005351">
    <property type="term" value="F:carbohydrate:proton symporter activity"/>
    <property type="evidence" value="ECO:0007669"/>
    <property type="project" value="TreeGrafter"/>
</dbReference>
<name>A0A218Z5N8_9HELO</name>
<keyword evidence="5 10" id="KW-1133">Transmembrane helix</keyword>
<dbReference type="FunFam" id="1.20.1250.20:FF:000078">
    <property type="entry name" value="MFS maltose transporter, putative"/>
    <property type="match status" value="1"/>
</dbReference>